<dbReference type="InterPro" id="IPR000742">
    <property type="entry name" value="EGF"/>
</dbReference>
<gene>
    <name evidence="7" type="ORF">SEMRO_132_G062680.1</name>
</gene>
<keyword evidence="5" id="KW-0472">Membrane</keyword>
<keyword evidence="1" id="KW-0732">Signal</keyword>
<dbReference type="AlphaFoldDB" id="A0A9N8H542"/>
<evidence type="ECO:0000256" key="3">
    <source>
        <dbReference type="PROSITE-ProRule" id="PRU00076"/>
    </source>
</evidence>
<dbReference type="PROSITE" id="PS50026">
    <property type="entry name" value="EGF_3"/>
    <property type="match status" value="2"/>
</dbReference>
<dbReference type="InterPro" id="IPR050969">
    <property type="entry name" value="Dev_Signal_Modulators"/>
</dbReference>
<keyword evidence="2 3" id="KW-1015">Disulfide bond</keyword>
<evidence type="ECO:0000259" key="6">
    <source>
        <dbReference type="PROSITE" id="PS50026"/>
    </source>
</evidence>
<dbReference type="OrthoDB" id="47245at2759"/>
<organism evidence="7 8">
    <name type="scientific">Seminavis robusta</name>
    <dbReference type="NCBI Taxonomy" id="568900"/>
    <lineage>
        <taxon>Eukaryota</taxon>
        <taxon>Sar</taxon>
        <taxon>Stramenopiles</taxon>
        <taxon>Ochrophyta</taxon>
        <taxon>Bacillariophyta</taxon>
        <taxon>Bacillariophyceae</taxon>
        <taxon>Bacillariophycidae</taxon>
        <taxon>Naviculales</taxon>
        <taxon>Naviculaceae</taxon>
        <taxon>Seminavis</taxon>
    </lineage>
</organism>
<keyword evidence="8" id="KW-1185">Reference proteome</keyword>
<evidence type="ECO:0000256" key="1">
    <source>
        <dbReference type="ARBA" id="ARBA00022729"/>
    </source>
</evidence>
<reference evidence="7" key="1">
    <citation type="submission" date="2020-06" db="EMBL/GenBank/DDBJ databases">
        <authorList>
            <consortium name="Plant Systems Biology data submission"/>
        </authorList>
    </citation>
    <scope>NUCLEOTIDE SEQUENCE</scope>
    <source>
        <strain evidence="7">D6</strain>
    </source>
</reference>
<feature type="transmembrane region" description="Helical" evidence="5">
    <location>
        <begin position="207"/>
        <end position="228"/>
    </location>
</feature>
<evidence type="ECO:0000256" key="2">
    <source>
        <dbReference type="ARBA" id="ARBA00023157"/>
    </source>
</evidence>
<dbReference type="PANTHER" id="PTHR14949:SF56">
    <property type="entry name" value="EGF-LIKE-DOMAIN, MULTIPLE 7"/>
    <property type="match status" value="1"/>
</dbReference>
<evidence type="ECO:0000256" key="5">
    <source>
        <dbReference type="SAM" id="Phobius"/>
    </source>
</evidence>
<comment type="caution">
    <text evidence="3">Lacks conserved residue(s) required for the propagation of feature annotation.</text>
</comment>
<dbReference type="Gene3D" id="2.10.25.10">
    <property type="entry name" value="Laminin"/>
    <property type="match status" value="2"/>
</dbReference>
<dbReference type="PANTHER" id="PTHR14949">
    <property type="entry name" value="EGF-LIKE-DOMAIN, MULTIPLE 7, 8"/>
    <property type="match status" value="1"/>
</dbReference>
<feature type="disulfide bond" evidence="3">
    <location>
        <begin position="804"/>
        <end position="813"/>
    </location>
</feature>
<feature type="region of interest" description="Disordered" evidence="4">
    <location>
        <begin position="1"/>
        <end position="55"/>
    </location>
</feature>
<feature type="compositionally biased region" description="Polar residues" evidence="4">
    <location>
        <begin position="16"/>
        <end position="32"/>
    </location>
</feature>
<dbReference type="Proteomes" id="UP001153069">
    <property type="component" value="Unassembled WGS sequence"/>
</dbReference>
<keyword evidence="5" id="KW-0812">Transmembrane</keyword>
<feature type="domain" description="EGF-like" evidence="6">
    <location>
        <begin position="738"/>
        <end position="772"/>
    </location>
</feature>
<feature type="disulfide bond" evidence="3">
    <location>
        <begin position="762"/>
        <end position="771"/>
    </location>
</feature>
<proteinExistence type="predicted"/>
<accession>A0A9N8H542</accession>
<dbReference type="SUPFAM" id="SSF57196">
    <property type="entry name" value="EGF/Laminin"/>
    <property type="match status" value="2"/>
</dbReference>
<evidence type="ECO:0000256" key="4">
    <source>
        <dbReference type="SAM" id="MobiDB-lite"/>
    </source>
</evidence>
<feature type="transmembrane region" description="Helical" evidence="5">
    <location>
        <begin position="109"/>
        <end position="130"/>
    </location>
</feature>
<keyword evidence="5" id="KW-1133">Transmembrane helix</keyword>
<protein>
    <submittedName>
        <fullName evidence="7">Notch ligand involved in the mediation of Notch signaling By similarity</fullName>
    </submittedName>
</protein>
<dbReference type="SMART" id="SM00181">
    <property type="entry name" value="EGF"/>
    <property type="match status" value="4"/>
</dbReference>
<evidence type="ECO:0000313" key="7">
    <source>
        <dbReference type="EMBL" id="CAB9502283.1"/>
    </source>
</evidence>
<feature type="region of interest" description="Disordered" evidence="4">
    <location>
        <begin position="908"/>
        <end position="940"/>
    </location>
</feature>
<feature type="transmembrane region" description="Helical" evidence="5">
    <location>
        <begin position="295"/>
        <end position="315"/>
    </location>
</feature>
<dbReference type="EMBL" id="CAICTM010000131">
    <property type="protein sequence ID" value="CAB9502283.1"/>
    <property type="molecule type" value="Genomic_DNA"/>
</dbReference>
<feature type="domain" description="EGF-like" evidence="6">
    <location>
        <begin position="779"/>
        <end position="814"/>
    </location>
</feature>
<evidence type="ECO:0000313" key="8">
    <source>
        <dbReference type="Proteomes" id="UP001153069"/>
    </source>
</evidence>
<dbReference type="PROSITE" id="PS00022">
    <property type="entry name" value="EGF_1"/>
    <property type="match status" value="2"/>
</dbReference>
<sequence>MVQPSGAFPSGKLPNTMASSFETENTSMTNKSGGLEQPSDEKPQRLYAYQQSDLESSDPLTQIKNSFLNPYNESQDEAEQESVVDKNEMESALTEDIYSLMSIAPVCSASFLFASIVFIMQFSLILLVLLDLVDDSANPVRTNGEINWMFIPVDAPMEVTAAQFIGVILTVNFVCGQGDLLVGFSHLLHGYSRTIMENNPHATRTKWYFAGICQTLVGIFLTVDLFILMMQSTSNIMLCLNFAALHFVQDIDDVAFSMAAMGLVTRRVQKDCNRVGDILIPSHESRRNNWIKRGFLIVLTAGLYTCFFIIASWQWNGHFMCGSLYIQFGDVWGPEWPYFSGVFDAESLKFQDRIDGRAVYVDPTKTFRLAYCSAEQAWTFSNITATNDHCNYFIKSSSTTSFDIMDIADRQWYAFDIDMGDVPMDFMAVDCNDCDETICAPDVGTCSNNRCVCHGDERIGLNCEFIEDDEHLCRYLALDRRSKADVSALPFAKLFTRREYTRFELPQVETMYERPIYVSLNPVTKKLDIFIVFSGYRWIIYGIPQEQSSNLTLEEFGDYLIANDPHNYPLQTLANISGDALPHFIPFFFSSPYQYETRSHDVDPVNAHWLLATIDESLPIVGAYADINHLVSANFICAHCNNDTNPCLNGGTCIDGECNCVDNATDIQSYGGSLCEYGFSCSEFNARQNLTEGLNGCECDPVFDICVSCESELYYGNLCQYKREAPIVHETEITYLGGREECNNSTCQNDGYCISNVQACVCPEFYTGNFCEELVYLETVPPCDNSTCLNGGFCSADTASACTCPSDFYGELCEILSPYALNITNSTNATASDEIEGIDILASALESADDDNNFEDLFSVGEFVVLDETVDNETDAEPAEAVEGFQVSQFQESELGGTNFVILAEEAEDEGSAHQPSVIEKDVQSGIEPDGTTTDEDEGTTAVAEGRSMCSPLDCYWRRCDC</sequence>
<keyword evidence="3" id="KW-0245">EGF-like domain</keyword>
<comment type="caution">
    <text evidence="7">The sequence shown here is derived from an EMBL/GenBank/DDBJ whole genome shotgun (WGS) entry which is preliminary data.</text>
</comment>
<name>A0A9N8H542_9STRA</name>